<dbReference type="EMBL" id="DF238840">
    <property type="protein sequence ID" value="GAF25883.1"/>
    <property type="molecule type" value="Genomic_DNA"/>
</dbReference>
<dbReference type="FunFam" id="1.20.58.220:FF:000004">
    <property type="entry name" value="Phosphate-specific transport system accessory protein PhoU"/>
    <property type="match status" value="1"/>
</dbReference>
<dbReference type="InterPro" id="IPR038078">
    <property type="entry name" value="PhoU-like_sf"/>
</dbReference>
<keyword evidence="4 7" id="KW-0813">Transport</keyword>
<evidence type="ECO:0000259" key="8">
    <source>
        <dbReference type="Pfam" id="PF01895"/>
    </source>
</evidence>
<gene>
    <name evidence="9" type="ORF">MTY_1220</name>
</gene>
<evidence type="ECO:0000256" key="4">
    <source>
        <dbReference type="ARBA" id="ARBA00022448"/>
    </source>
</evidence>
<evidence type="ECO:0000256" key="2">
    <source>
        <dbReference type="ARBA" id="ARBA00008107"/>
    </source>
</evidence>
<sequence length="237" mass="26590">MSIMEGNKLTGGLAMASTTRQGFQNSLEELQQNILRMGSIVEQTIAKSVECLAKQDDKMAAEVVEGDVVVDDLELLIENQCLKLIATQQPMAKDLRKIAAGFKIITDLERMADYSVDIARTAQRILATGQPLIKPLIDIPRMAELAQVMVKQSLDAYVREDTELAYRVARADDQIDSLHNQVFRELLVLMMEDPKTINQATHLLFVSRYLERIADHATNIAEDAIYLVTGERKELND</sequence>
<evidence type="ECO:0000256" key="6">
    <source>
        <dbReference type="ARBA" id="ARBA00022592"/>
    </source>
</evidence>
<evidence type="ECO:0000256" key="1">
    <source>
        <dbReference type="ARBA" id="ARBA00004496"/>
    </source>
</evidence>
<organism evidence="9">
    <name type="scientific">Moorella thermoacetica Y72</name>
    <dbReference type="NCBI Taxonomy" id="1325331"/>
    <lineage>
        <taxon>Bacteria</taxon>
        <taxon>Bacillati</taxon>
        <taxon>Bacillota</taxon>
        <taxon>Clostridia</taxon>
        <taxon>Neomoorellales</taxon>
        <taxon>Neomoorellaceae</taxon>
        <taxon>Neomoorella</taxon>
    </lineage>
</organism>
<protein>
    <recommendedName>
        <fullName evidence="7">Phosphate-specific transport system accessory protein PhoU</fullName>
    </recommendedName>
</protein>
<dbReference type="SUPFAM" id="SSF109755">
    <property type="entry name" value="PhoU-like"/>
    <property type="match status" value="1"/>
</dbReference>
<evidence type="ECO:0000256" key="3">
    <source>
        <dbReference type="ARBA" id="ARBA00011738"/>
    </source>
</evidence>
<dbReference type="InterPro" id="IPR028366">
    <property type="entry name" value="PhoU"/>
</dbReference>
<dbReference type="GO" id="GO:0045936">
    <property type="term" value="P:negative regulation of phosphate metabolic process"/>
    <property type="evidence" value="ECO:0007669"/>
    <property type="project" value="InterPro"/>
</dbReference>
<keyword evidence="5 7" id="KW-0963">Cytoplasm</keyword>
<dbReference type="AlphaFoldDB" id="A0A0S6UFW2"/>
<evidence type="ECO:0000256" key="5">
    <source>
        <dbReference type="ARBA" id="ARBA00022490"/>
    </source>
</evidence>
<evidence type="ECO:0000313" key="9">
    <source>
        <dbReference type="EMBL" id="GAF25883.1"/>
    </source>
</evidence>
<feature type="domain" description="PhoU" evidence="8">
    <location>
        <begin position="139"/>
        <end position="223"/>
    </location>
</feature>
<dbReference type="Gene3D" id="1.20.58.220">
    <property type="entry name" value="Phosphate transport system protein phou homolog 2, domain 2"/>
    <property type="match status" value="1"/>
</dbReference>
<keyword evidence="6 7" id="KW-0592">Phosphate transport</keyword>
<comment type="subunit">
    <text evidence="3 7">Homodimer.</text>
</comment>
<dbReference type="Proteomes" id="UP000063718">
    <property type="component" value="Unassembled WGS sequence"/>
</dbReference>
<comment type="function">
    <text evidence="7">Plays a role in the regulation of phosphate uptake.</text>
</comment>
<dbReference type="GO" id="GO:0006817">
    <property type="term" value="P:phosphate ion transport"/>
    <property type="evidence" value="ECO:0007669"/>
    <property type="project" value="UniProtKB-KW"/>
</dbReference>
<dbReference type="NCBIfam" id="TIGR02135">
    <property type="entry name" value="phoU_full"/>
    <property type="match status" value="1"/>
</dbReference>
<name>A0A0S6UFW2_NEOTH</name>
<proteinExistence type="inferred from homology"/>
<dbReference type="GO" id="GO:0005737">
    <property type="term" value="C:cytoplasm"/>
    <property type="evidence" value="ECO:0007669"/>
    <property type="project" value="UniProtKB-SubCell"/>
</dbReference>
<dbReference type="PIRSF" id="PIRSF003107">
    <property type="entry name" value="PhoU"/>
    <property type="match status" value="1"/>
</dbReference>
<dbReference type="PANTHER" id="PTHR42930:SF3">
    <property type="entry name" value="PHOSPHATE-SPECIFIC TRANSPORT SYSTEM ACCESSORY PROTEIN PHOU"/>
    <property type="match status" value="1"/>
</dbReference>
<comment type="similarity">
    <text evidence="2 7">Belongs to the PhoU family.</text>
</comment>
<evidence type="ECO:0000256" key="7">
    <source>
        <dbReference type="PIRNR" id="PIRNR003107"/>
    </source>
</evidence>
<accession>A0A0S6UFW2</accession>
<dbReference type="GO" id="GO:0030643">
    <property type="term" value="P:intracellular phosphate ion homeostasis"/>
    <property type="evidence" value="ECO:0007669"/>
    <property type="project" value="InterPro"/>
</dbReference>
<comment type="subcellular location">
    <subcellularLocation>
        <location evidence="1 7">Cytoplasm</location>
    </subcellularLocation>
</comment>
<dbReference type="Pfam" id="PF01895">
    <property type="entry name" value="PhoU"/>
    <property type="match status" value="2"/>
</dbReference>
<reference evidence="9" key="1">
    <citation type="journal article" date="2014" name="Gene">
        <title>Genome-guided analysis of transformation efficiency and carbon dioxide assimilation by Moorella thermoacetica Y72.</title>
        <authorList>
            <person name="Tsukahara K."/>
            <person name="Kita A."/>
            <person name="Nakashimada Y."/>
            <person name="Hoshino T."/>
            <person name="Murakami K."/>
        </authorList>
    </citation>
    <scope>NUCLEOTIDE SEQUENCE [LARGE SCALE GENOMIC DNA]</scope>
    <source>
        <strain evidence="9">Y72</strain>
    </source>
</reference>
<feature type="domain" description="PhoU" evidence="8">
    <location>
        <begin position="34"/>
        <end position="121"/>
    </location>
</feature>
<dbReference type="PANTHER" id="PTHR42930">
    <property type="entry name" value="PHOSPHATE-SPECIFIC TRANSPORT SYSTEM ACCESSORY PROTEIN PHOU"/>
    <property type="match status" value="1"/>
</dbReference>
<dbReference type="InterPro" id="IPR026022">
    <property type="entry name" value="PhoU_dom"/>
</dbReference>